<dbReference type="Proteomes" id="UP000279833">
    <property type="component" value="Unassembled WGS sequence"/>
</dbReference>
<proteinExistence type="predicted"/>
<accession>A0A183KFJ3</accession>
<sequence length="111" mass="12424">MLNALNVVKFDTHAVCKTTVHFAACNDKLYSSDSIKLNVSNKSYFDQIHDIILPSFRCSHGSCISNEIIYKYVEDMSSAPNRDQKSDVILSDVVCSNDSLISSKILIKCEE</sequence>
<evidence type="ECO:0000313" key="1">
    <source>
        <dbReference type="EMBL" id="VDP54078.1"/>
    </source>
</evidence>
<name>A0A183KFJ3_9TREM</name>
<reference evidence="1 2" key="2">
    <citation type="submission" date="2018-11" db="EMBL/GenBank/DDBJ databases">
        <authorList>
            <consortium name="Pathogen Informatics"/>
        </authorList>
    </citation>
    <scope>NUCLEOTIDE SEQUENCE [LARGE SCALE GENOMIC DNA]</scope>
    <source>
        <strain evidence="1">Dakar</strain>
        <strain evidence="2">Dakar, Senegal</strain>
    </source>
</reference>
<protein>
    <submittedName>
        <fullName evidence="3">Ankyrin repeat protein</fullName>
    </submittedName>
</protein>
<dbReference type="AlphaFoldDB" id="A0A183KFJ3"/>
<evidence type="ECO:0000313" key="2">
    <source>
        <dbReference type="Proteomes" id="UP000279833"/>
    </source>
</evidence>
<reference evidence="3" key="1">
    <citation type="submission" date="2016-06" db="UniProtKB">
        <authorList>
            <consortium name="WormBaseParasite"/>
        </authorList>
    </citation>
    <scope>IDENTIFICATION</scope>
</reference>
<gene>
    <name evidence="1" type="ORF">SCUD_LOCUS13787</name>
</gene>
<dbReference type="EMBL" id="UZAK01036151">
    <property type="protein sequence ID" value="VDP54078.1"/>
    <property type="molecule type" value="Genomic_DNA"/>
</dbReference>
<dbReference type="WBParaSite" id="SCUD_0001379001-mRNA-1">
    <property type="protein sequence ID" value="SCUD_0001379001-mRNA-1"/>
    <property type="gene ID" value="SCUD_0001379001"/>
</dbReference>
<organism evidence="3">
    <name type="scientific">Schistosoma curassoni</name>
    <dbReference type="NCBI Taxonomy" id="6186"/>
    <lineage>
        <taxon>Eukaryota</taxon>
        <taxon>Metazoa</taxon>
        <taxon>Spiralia</taxon>
        <taxon>Lophotrochozoa</taxon>
        <taxon>Platyhelminthes</taxon>
        <taxon>Trematoda</taxon>
        <taxon>Digenea</taxon>
        <taxon>Strigeidida</taxon>
        <taxon>Schistosomatoidea</taxon>
        <taxon>Schistosomatidae</taxon>
        <taxon>Schistosoma</taxon>
    </lineage>
</organism>
<evidence type="ECO:0000313" key="3">
    <source>
        <dbReference type="WBParaSite" id="SCUD_0001379001-mRNA-1"/>
    </source>
</evidence>
<keyword evidence="2" id="KW-1185">Reference proteome</keyword>